<dbReference type="EMBL" id="HG670306">
    <property type="protein sequence ID" value="CDM86641.1"/>
    <property type="molecule type" value="Genomic_DNA"/>
</dbReference>
<evidence type="ECO:0000256" key="1">
    <source>
        <dbReference type="SAM" id="MobiDB-lite"/>
    </source>
</evidence>
<dbReference type="AlphaFoldDB" id="A0A077S540"/>
<evidence type="ECO:0000313" key="2">
    <source>
        <dbReference type="EMBL" id="CDM86641.1"/>
    </source>
</evidence>
<proteinExistence type="predicted"/>
<dbReference type="HOGENOM" id="CLU_2459305_0_0_1"/>
<accession>A0A077S540</accession>
<organism evidence="2">
    <name type="scientific">Triticum aestivum</name>
    <name type="common">Wheat</name>
    <dbReference type="NCBI Taxonomy" id="4565"/>
    <lineage>
        <taxon>Eukaryota</taxon>
        <taxon>Viridiplantae</taxon>
        <taxon>Streptophyta</taxon>
        <taxon>Embryophyta</taxon>
        <taxon>Tracheophyta</taxon>
        <taxon>Spermatophyta</taxon>
        <taxon>Magnoliopsida</taxon>
        <taxon>Liliopsida</taxon>
        <taxon>Poales</taxon>
        <taxon>Poaceae</taxon>
        <taxon>BOP clade</taxon>
        <taxon>Pooideae</taxon>
        <taxon>Triticodae</taxon>
        <taxon>Triticeae</taxon>
        <taxon>Triticinae</taxon>
        <taxon>Triticum</taxon>
    </lineage>
</organism>
<sequence>MLPPPSLPAEEAHPLSRSMSPAVATPEACNIVEGQRYSKKLNDKQVTNILRASLGLWRTCLVSQSQFHFHEDSGNAEKGKHVDLEISAL</sequence>
<protein>
    <submittedName>
        <fullName evidence="2">Uncharacterized protein</fullName>
    </submittedName>
</protein>
<dbReference type="InterPro" id="IPR036085">
    <property type="entry name" value="PAZ_dom_sf"/>
</dbReference>
<name>A0A077S540_WHEAT</name>
<dbReference type="SUPFAM" id="SSF101690">
    <property type="entry name" value="PAZ domain"/>
    <property type="match status" value="1"/>
</dbReference>
<reference evidence="2" key="1">
    <citation type="journal article" date="2014" name="Science">
        <title>Structural and functional partitioning of bread wheat chromosome 3B.</title>
        <authorList>
            <person name="Choulet F."/>
            <person name="Alberti A."/>
            <person name="Theil S."/>
            <person name="Glover N."/>
            <person name="Barbe V."/>
            <person name="Daron J."/>
            <person name="Pingault L."/>
            <person name="Sourdille P."/>
            <person name="Couloux A."/>
            <person name="Paux E."/>
            <person name="Leroy P."/>
            <person name="Mangenot S."/>
            <person name="Guilhot N."/>
            <person name="Le Gouis J."/>
            <person name="Balfourier F."/>
            <person name="Alaux M."/>
            <person name="Jamilloux V."/>
            <person name="Poulain J."/>
            <person name="Durand C."/>
            <person name="Bellec A."/>
            <person name="Gaspin C."/>
            <person name="Safar J."/>
            <person name="Dolezel J."/>
            <person name="Rogers J."/>
            <person name="Vandepoele K."/>
            <person name="Aury J.M."/>
            <person name="Mayer K."/>
            <person name="Berges H."/>
            <person name="Quesneville H."/>
            <person name="Wincker P."/>
            <person name="Feuillet C."/>
        </authorList>
    </citation>
    <scope>NUCLEOTIDE SEQUENCE</scope>
</reference>
<feature type="region of interest" description="Disordered" evidence="1">
    <location>
        <begin position="1"/>
        <end position="23"/>
    </location>
</feature>
<gene>
    <name evidence="2" type="ORF">TRAES_3BF268900090CFD_c1</name>
</gene>